<evidence type="ECO:0000256" key="1">
    <source>
        <dbReference type="ARBA" id="ARBA00010688"/>
    </source>
</evidence>
<accession>A0ABU8LRZ1</accession>
<gene>
    <name evidence="5" type="ORF">WDU96_03520</name>
</gene>
<organism evidence="5 6">
    <name type="scientific">Microbacterium marmarense</name>
    <dbReference type="NCBI Taxonomy" id="3122051"/>
    <lineage>
        <taxon>Bacteria</taxon>
        <taxon>Bacillati</taxon>
        <taxon>Actinomycetota</taxon>
        <taxon>Actinomycetes</taxon>
        <taxon>Micrococcales</taxon>
        <taxon>Microbacteriaceae</taxon>
        <taxon>Microbacterium</taxon>
    </lineage>
</organism>
<dbReference type="SUPFAM" id="SSF53613">
    <property type="entry name" value="Ribokinase-like"/>
    <property type="match status" value="1"/>
</dbReference>
<dbReference type="Gene3D" id="3.40.1190.20">
    <property type="match status" value="1"/>
</dbReference>
<protein>
    <submittedName>
        <fullName evidence="5">Sugar kinase</fullName>
    </submittedName>
</protein>
<proteinExistence type="inferred from homology"/>
<dbReference type="RefSeq" id="WP_337337102.1">
    <property type="nucleotide sequence ID" value="NZ_JBBDGL010000001.1"/>
</dbReference>
<keyword evidence="3 5" id="KW-0418">Kinase</keyword>
<name>A0ABU8LRZ1_9MICO</name>
<dbReference type="PANTHER" id="PTHR43320">
    <property type="entry name" value="SUGAR KINASE"/>
    <property type="match status" value="1"/>
</dbReference>
<dbReference type="PANTHER" id="PTHR43320:SF2">
    <property type="entry name" value="2-DEHYDRO-3-DEOXYGLUCONOKINASE_2-DEHYDRO-3-DEOXYGALACTONOKINASE"/>
    <property type="match status" value="1"/>
</dbReference>
<keyword evidence="2" id="KW-0808">Transferase</keyword>
<dbReference type="InterPro" id="IPR052700">
    <property type="entry name" value="Carb_kinase_PfkB-like"/>
</dbReference>
<dbReference type="Pfam" id="PF00294">
    <property type="entry name" value="PfkB"/>
    <property type="match status" value="1"/>
</dbReference>
<comment type="similarity">
    <text evidence="1">Belongs to the carbohydrate kinase PfkB family.</text>
</comment>
<dbReference type="InterPro" id="IPR029056">
    <property type="entry name" value="Ribokinase-like"/>
</dbReference>
<feature type="domain" description="Carbohydrate kinase PfkB" evidence="4">
    <location>
        <begin position="8"/>
        <end position="297"/>
    </location>
</feature>
<sequence>MSIETGAVACIGETMAQVVPSDGKRLDDAATYAMTPAGAESNVAISLARMGTRAAWGSFVGDDPIGSRITRSVNERGVDTSLVRAIMGGRTGVFMKDPIPDGSDVYYYRSGSAAAGMDAEYAHEVLATAPRWIHMTGVTPALSASCADMVQQLTQGAVASRIPISFDVNYRPVLWPSREVAAEAIRSVAAHADVVFVGLDEARALWGVVTAEDVRELLPEPMRLIVKDGAVECITFSGTDRVAVPALSVEVVEPVGAGDAFAAGWIHAHLLGLAPDACLRLGHLMAGIALSAHSDTGELDAAPSEIVGRAVDGRDWKTHDENLAAAVPVLAPAQETRTPNATV</sequence>
<reference evidence="5 6" key="1">
    <citation type="submission" date="2024-02" db="EMBL/GenBank/DDBJ databases">
        <authorList>
            <person name="Saticioglu I.B."/>
        </authorList>
    </citation>
    <scope>NUCLEOTIDE SEQUENCE [LARGE SCALE GENOMIC DNA]</scope>
    <source>
        <strain evidence="5 6">Mu-86</strain>
    </source>
</reference>
<dbReference type="EMBL" id="JBBDGL010000001">
    <property type="protein sequence ID" value="MEJ1154668.1"/>
    <property type="molecule type" value="Genomic_DNA"/>
</dbReference>
<dbReference type="CDD" id="cd01166">
    <property type="entry name" value="KdgK"/>
    <property type="match status" value="1"/>
</dbReference>
<evidence type="ECO:0000256" key="3">
    <source>
        <dbReference type="ARBA" id="ARBA00022777"/>
    </source>
</evidence>
<evidence type="ECO:0000259" key="4">
    <source>
        <dbReference type="Pfam" id="PF00294"/>
    </source>
</evidence>
<evidence type="ECO:0000313" key="6">
    <source>
        <dbReference type="Proteomes" id="UP001368654"/>
    </source>
</evidence>
<evidence type="ECO:0000256" key="2">
    <source>
        <dbReference type="ARBA" id="ARBA00022679"/>
    </source>
</evidence>
<keyword evidence="6" id="KW-1185">Reference proteome</keyword>
<dbReference type="Proteomes" id="UP001368654">
    <property type="component" value="Unassembled WGS sequence"/>
</dbReference>
<dbReference type="InterPro" id="IPR011611">
    <property type="entry name" value="PfkB_dom"/>
</dbReference>
<evidence type="ECO:0000313" key="5">
    <source>
        <dbReference type="EMBL" id="MEJ1154668.1"/>
    </source>
</evidence>
<dbReference type="GO" id="GO:0016301">
    <property type="term" value="F:kinase activity"/>
    <property type="evidence" value="ECO:0007669"/>
    <property type="project" value="UniProtKB-KW"/>
</dbReference>
<comment type="caution">
    <text evidence="5">The sequence shown here is derived from an EMBL/GenBank/DDBJ whole genome shotgun (WGS) entry which is preliminary data.</text>
</comment>